<keyword evidence="3" id="KW-1003">Cell membrane</keyword>
<proteinExistence type="inferred from homology"/>
<evidence type="ECO:0000256" key="12">
    <source>
        <dbReference type="ARBA" id="ARBA00023288"/>
    </source>
</evidence>
<keyword evidence="4 16" id="KW-0812">Transmembrane</keyword>
<evidence type="ECO:0000256" key="2">
    <source>
        <dbReference type="ARBA" id="ARBA00009939"/>
    </source>
</evidence>
<evidence type="ECO:0000256" key="10">
    <source>
        <dbReference type="ARBA" id="ARBA00023170"/>
    </source>
</evidence>
<feature type="disulfide bond" evidence="14">
    <location>
        <begin position="171"/>
        <end position="186"/>
    </location>
</feature>
<keyword evidence="5 17" id="KW-0732">Signal</keyword>
<comment type="caution">
    <text evidence="14">Lacks conserved residue(s) required for the propagation of feature annotation.</text>
</comment>
<dbReference type="PROSITE" id="PS50068">
    <property type="entry name" value="LDLRA_2"/>
    <property type="match status" value="3"/>
</dbReference>
<dbReference type="InterPro" id="IPR050685">
    <property type="entry name" value="LDLR"/>
</dbReference>
<keyword evidence="7 16" id="KW-1133">Transmembrane helix</keyword>
<comment type="similarity">
    <text evidence="2">Belongs to the LDLR family.</text>
</comment>
<protein>
    <recommendedName>
        <fullName evidence="13">Low-density lipoprotein receptor class A domain-containing protein 3</fullName>
    </recommendedName>
</protein>
<evidence type="ECO:0000256" key="9">
    <source>
        <dbReference type="ARBA" id="ARBA00023157"/>
    </source>
</evidence>
<name>A0AAD1TFG1_PELCU</name>
<dbReference type="SUPFAM" id="SSF57424">
    <property type="entry name" value="LDL receptor-like module"/>
    <property type="match status" value="3"/>
</dbReference>
<feature type="compositionally biased region" description="Pro residues" evidence="15">
    <location>
        <begin position="312"/>
        <end position="321"/>
    </location>
</feature>
<feature type="compositionally biased region" description="Low complexity" evidence="15">
    <location>
        <begin position="336"/>
        <end position="347"/>
    </location>
</feature>
<keyword evidence="12" id="KW-0449">Lipoprotein</keyword>
<feature type="compositionally biased region" description="Polar residues" evidence="15">
    <location>
        <begin position="372"/>
        <end position="392"/>
    </location>
</feature>
<evidence type="ECO:0000256" key="15">
    <source>
        <dbReference type="SAM" id="MobiDB-lite"/>
    </source>
</evidence>
<dbReference type="SMART" id="SM00192">
    <property type="entry name" value="LDLa"/>
    <property type="match status" value="3"/>
</dbReference>
<organism evidence="18 19">
    <name type="scientific">Pelobates cultripes</name>
    <name type="common">Western spadefoot toad</name>
    <dbReference type="NCBI Taxonomy" id="61616"/>
    <lineage>
        <taxon>Eukaryota</taxon>
        <taxon>Metazoa</taxon>
        <taxon>Chordata</taxon>
        <taxon>Craniata</taxon>
        <taxon>Vertebrata</taxon>
        <taxon>Euteleostomi</taxon>
        <taxon>Amphibia</taxon>
        <taxon>Batrachia</taxon>
        <taxon>Anura</taxon>
        <taxon>Pelobatoidea</taxon>
        <taxon>Pelobatidae</taxon>
        <taxon>Pelobates</taxon>
    </lineage>
</organism>
<feature type="transmembrane region" description="Helical" evidence="16">
    <location>
        <begin position="206"/>
        <end position="233"/>
    </location>
</feature>
<dbReference type="AlphaFoldDB" id="A0AAD1TFG1"/>
<gene>
    <name evidence="18" type="ORF">PECUL_23A054767</name>
</gene>
<evidence type="ECO:0000256" key="14">
    <source>
        <dbReference type="PROSITE-ProRule" id="PRU00124"/>
    </source>
</evidence>
<evidence type="ECO:0000256" key="7">
    <source>
        <dbReference type="ARBA" id="ARBA00022989"/>
    </source>
</evidence>
<keyword evidence="10 18" id="KW-0675">Receptor</keyword>
<evidence type="ECO:0000256" key="13">
    <source>
        <dbReference type="ARBA" id="ARBA00074720"/>
    </source>
</evidence>
<comment type="subcellular location">
    <subcellularLocation>
        <location evidence="1">Cell membrane</location>
        <topology evidence="1">Single-pass type I membrane protein</topology>
    </subcellularLocation>
</comment>
<feature type="disulfide bond" evidence="14">
    <location>
        <begin position="152"/>
        <end position="164"/>
    </location>
</feature>
<feature type="disulfide bond" evidence="14">
    <location>
        <begin position="62"/>
        <end position="80"/>
    </location>
</feature>
<evidence type="ECO:0000256" key="5">
    <source>
        <dbReference type="ARBA" id="ARBA00022729"/>
    </source>
</evidence>
<feature type="chain" id="PRO_5042017141" description="Low-density lipoprotein receptor class A domain-containing protein 3" evidence="17">
    <location>
        <begin position="43"/>
        <end position="405"/>
    </location>
</feature>
<evidence type="ECO:0000256" key="8">
    <source>
        <dbReference type="ARBA" id="ARBA00023136"/>
    </source>
</evidence>
<keyword evidence="11" id="KW-0325">Glycoprotein</keyword>
<dbReference type="PANTHER" id="PTHR24270">
    <property type="entry name" value="LOW-DENSITY LIPOPROTEIN RECEPTOR-RELATED"/>
    <property type="match status" value="1"/>
</dbReference>
<keyword evidence="6" id="KW-0677">Repeat</keyword>
<feature type="signal peptide" evidence="17">
    <location>
        <begin position="1"/>
        <end position="42"/>
    </location>
</feature>
<dbReference type="InterPro" id="IPR023415">
    <property type="entry name" value="LDLR_class-A_CS"/>
</dbReference>
<keyword evidence="9 14" id="KW-1015">Disulfide bond</keyword>
<feature type="region of interest" description="Disordered" evidence="15">
    <location>
        <begin position="289"/>
        <end position="405"/>
    </location>
</feature>
<dbReference type="FunFam" id="4.10.400.10:FF:000104">
    <property type="entry name" value="Low-density lipoprotein receptor class A domain-containing protein 3"/>
    <property type="match status" value="1"/>
</dbReference>
<dbReference type="EMBL" id="OW240923">
    <property type="protein sequence ID" value="CAH2325783.1"/>
    <property type="molecule type" value="Genomic_DNA"/>
</dbReference>
<evidence type="ECO:0000256" key="17">
    <source>
        <dbReference type="SAM" id="SignalP"/>
    </source>
</evidence>
<feature type="disulfide bond" evidence="14">
    <location>
        <begin position="74"/>
        <end position="89"/>
    </location>
</feature>
<evidence type="ECO:0000256" key="3">
    <source>
        <dbReference type="ARBA" id="ARBA00022475"/>
    </source>
</evidence>
<dbReference type="Proteomes" id="UP001295444">
    <property type="component" value="Chromosome 12"/>
</dbReference>
<evidence type="ECO:0000256" key="6">
    <source>
        <dbReference type="ARBA" id="ARBA00022737"/>
    </source>
</evidence>
<evidence type="ECO:0000313" key="19">
    <source>
        <dbReference type="Proteomes" id="UP001295444"/>
    </source>
</evidence>
<dbReference type="PROSITE" id="PS01209">
    <property type="entry name" value="LDLRA_1"/>
    <property type="match status" value="1"/>
</dbReference>
<evidence type="ECO:0000313" key="18">
    <source>
        <dbReference type="EMBL" id="CAH2325783.1"/>
    </source>
</evidence>
<dbReference type="InterPro" id="IPR002172">
    <property type="entry name" value="LDrepeatLR_classA_rpt"/>
</dbReference>
<dbReference type="GO" id="GO:0005886">
    <property type="term" value="C:plasma membrane"/>
    <property type="evidence" value="ECO:0007669"/>
    <property type="project" value="UniProtKB-SubCell"/>
</dbReference>
<dbReference type="GO" id="GO:0006898">
    <property type="term" value="P:receptor-mediated endocytosis"/>
    <property type="evidence" value="ECO:0007669"/>
    <property type="project" value="TreeGrafter"/>
</dbReference>
<evidence type="ECO:0000256" key="16">
    <source>
        <dbReference type="SAM" id="Phobius"/>
    </source>
</evidence>
<dbReference type="PRINTS" id="PR00261">
    <property type="entry name" value="LDLRECEPTOR"/>
</dbReference>
<dbReference type="InterPro" id="IPR036055">
    <property type="entry name" value="LDL_receptor-like_sf"/>
</dbReference>
<feature type="disulfide bond" evidence="14">
    <location>
        <begin position="159"/>
        <end position="177"/>
    </location>
</feature>
<dbReference type="PANTHER" id="PTHR24270:SF24">
    <property type="entry name" value="LOW-DENSITY LIPOPROTEIN RECEPTOR CLASS A DOMAIN-CONTAINING PROTEIN 3"/>
    <property type="match status" value="1"/>
</dbReference>
<keyword evidence="19" id="KW-1185">Reference proteome</keyword>
<accession>A0AAD1TFG1</accession>
<reference evidence="18" key="1">
    <citation type="submission" date="2022-03" db="EMBL/GenBank/DDBJ databases">
        <authorList>
            <person name="Alioto T."/>
            <person name="Alioto T."/>
            <person name="Gomez Garrido J."/>
        </authorList>
    </citation>
    <scope>NUCLEOTIDE SEQUENCE</scope>
</reference>
<dbReference type="Gene3D" id="4.10.400.10">
    <property type="entry name" value="Low-density Lipoprotein Receptor"/>
    <property type="match status" value="3"/>
</dbReference>
<dbReference type="Pfam" id="PF00057">
    <property type="entry name" value="Ldl_recept_a"/>
    <property type="match status" value="3"/>
</dbReference>
<feature type="disulfide bond" evidence="14">
    <location>
        <begin position="130"/>
        <end position="145"/>
    </location>
</feature>
<evidence type="ECO:0000256" key="1">
    <source>
        <dbReference type="ARBA" id="ARBA00004251"/>
    </source>
</evidence>
<evidence type="ECO:0000256" key="4">
    <source>
        <dbReference type="ARBA" id="ARBA00022692"/>
    </source>
</evidence>
<evidence type="ECO:0000256" key="11">
    <source>
        <dbReference type="ARBA" id="ARBA00023180"/>
    </source>
</evidence>
<dbReference type="CDD" id="cd00112">
    <property type="entry name" value="LDLa"/>
    <property type="match status" value="3"/>
</dbReference>
<keyword evidence="8 16" id="KW-0472">Membrane</keyword>
<sequence>MDTAPLGYHRVRGPALHPARGPALPLLRDMWLLYLIVGSVEGQFLPGNNVTTECNIPGNFRCRDGWCIPGSWQCDGSPDCFDKSDEKECLKSGHSRRLESWLKAKAKSRCGPTFFPCATGNYCIIGRYQCNGFEDCPDGSDEENCTAHPLLCSTSRFHCKNNLCIHKSFVCNGENNCKDNSDEEHCPTSQDTGSEQKLVSLESHLLYYPSITYTIIGSSVIFVLVVGLLALVLHHQRKRTNLMSLPVHRLQHPLLLSRLVVLDHPHQCRVTYNVNNGIQYMSNQSFEQPVNLESPPSYSEAVLDTSSQPPWFSLPPPPPYPSDTESPNQAELPPYRSRAASATSNRSMENSWLMPGNTADAINPTELLETMAPQSDSTSSPEPGTSASNTYPSPDGSVNHRLEVD</sequence>